<dbReference type="InterPro" id="IPR050565">
    <property type="entry name" value="LYPA1-2/EST-like"/>
</dbReference>
<name>A0A0L0HCC4_SPIPD</name>
<dbReference type="GeneID" id="27689557"/>
<evidence type="ECO:0000313" key="4">
    <source>
        <dbReference type="EMBL" id="KNC98544.1"/>
    </source>
</evidence>
<dbReference type="PANTHER" id="PTHR10655">
    <property type="entry name" value="LYSOPHOSPHOLIPASE-RELATED"/>
    <property type="match status" value="1"/>
</dbReference>
<accession>A0A0L0HCC4</accession>
<dbReference type="VEuPathDB" id="FungiDB:SPPG_06234"/>
<gene>
    <name evidence="4" type="ORF">SPPG_06234</name>
</gene>
<proteinExistence type="inferred from homology"/>
<dbReference type="OrthoDB" id="437457at2759"/>
<evidence type="ECO:0000256" key="1">
    <source>
        <dbReference type="ARBA" id="ARBA00006499"/>
    </source>
</evidence>
<organism evidence="4 5">
    <name type="scientific">Spizellomyces punctatus (strain DAOM BR117)</name>
    <dbReference type="NCBI Taxonomy" id="645134"/>
    <lineage>
        <taxon>Eukaryota</taxon>
        <taxon>Fungi</taxon>
        <taxon>Fungi incertae sedis</taxon>
        <taxon>Chytridiomycota</taxon>
        <taxon>Chytridiomycota incertae sedis</taxon>
        <taxon>Chytridiomycetes</taxon>
        <taxon>Spizellomycetales</taxon>
        <taxon>Spizellomycetaceae</taxon>
        <taxon>Spizellomyces</taxon>
    </lineage>
</organism>
<evidence type="ECO:0000259" key="3">
    <source>
        <dbReference type="Pfam" id="PF02230"/>
    </source>
</evidence>
<dbReference type="Pfam" id="PF02230">
    <property type="entry name" value="Abhydrolase_2"/>
    <property type="match status" value="1"/>
</dbReference>
<dbReference type="eggNOG" id="KOG2112">
    <property type="taxonomic scope" value="Eukaryota"/>
</dbReference>
<dbReference type="GO" id="GO:0052689">
    <property type="term" value="F:carboxylic ester hydrolase activity"/>
    <property type="evidence" value="ECO:0007669"/>
    <property type="project" value="TreeGrafter"/>
</dbReference>
<dbReference type="Proteomes" id="UP000053201">
    <property type="component" value="Unassembled WGS sequence"/>
</dbReference>
<protein>
    <recommendedName>
        <fullName evidence="3">Phospholipase/carboxylesterase/thioesterase domain-containing protein</fullName>
    </recommendedName>
</protein>
<dbReference type="GO" id="GO:0005737">
    <property type="term" value="C:cytoplasm"/>
    <property type="evidence" value="ECO:0007669"/>
    <property type="project" value="TreeGrafter"/>
</dbReference>
<dbReference type="GO" id="GO:0008474">
    <property type="term" value="F:palmitoyl-(protein) hydrolase activity"/>
    <property type="evidence" value="ECO:0007669"/>
    <property type="project" value="TreeGrafter"/>
</dbReference>
<dbReference type="InterPro" id="IPR029058">
    <property type="entry name" value="AB_hydrolase_fold"/>
</dbReference>
<sequence length="274" mass="30067">MRHLQSCEISKSSIQKTPPNPAHFPDLHFVYSPSHDGVDHNLLILFHGLGDTPENFINFGKKMRLPQTSLLAIKGPCPIPYHEGTGWAPAFDAEGNERPHSSAVVQEAVKTTRNLLVNLLNKAILASPEAPDRWPAENIFLFGFSQGGVCAIDLALFGTIRLGGAVSVSGWPSEALYSGKLPEVNKGVKLLITQGLNDDVIGHNEWKKRMTFLKRVIPQDGKLEVHEIPGKGHTMPNSAVEMRAIMAFFGANLSLRSLALEAMSDVYEVKMQPE</sequence>
<feature type="region of interest" description="Disordered" evidence="2">
    <location>
        <begin position="1"/>
        <end position="20"/>
    </location>
</feature>
<dbReference type="RefSeq" id="XP_016606584.1">
    <property type="nucleotide sequence ID" value="XM_016754442.1"/>
</dbReference>
<evidence type="ECO:0000313" key="5">
    <source>
        <dbReference type="Proteomes" id="UP000053201"/>
    </source>
</evidence>
<dbReference type="PANTHER" id="PTHR10655:SF67">
    <property type="entry name" value="PHOSPHOLIPASE_CARBOXYLESTERASE SUPERFAMILY (AFU_ORTHOLOGUE AFUA_5G09340)"/>
    <property type="match status" value="1"/>
</dbReference>
<dbReference type="SUPFAM" id="SSF53474">
    <property type="entry name" value="alpha/beta-Hydrolases"/>
    <property type="match status" value="1"/>
</dbReference>
<dbReference type="AlphaFoldDB" id="A0A0L0HCC4"/>
<reference evidence="4 5" key="1">
    <citation type="submission" date="2009-08" db="EMBL/GenBank/DDBJ databases">
        <title>The Genome Sequence of Spizellomyces punctatus strain DAOM BR117.</title>
        <authorList>
            <consortium name="The Broad Institute Genome Sequencing Platform"/>
            <person name="Russ C."/>
            <person name="Cuomo C."/>
            <person name="Shea T."/>
            <person name="Young S.K."/>
            <person name="Zeng Q."/>
            <person name="Koehrsen M."/>
            <person name="Haas B."/>
            <person name="Borodovsky M."/>
            <person name="Guigo R."/>
            <person name="Alvarado L."/>
            <person name="Berlin A."/>
            <person name="Bochicchio J."/>
            <person name="Borenstein D."/>
            <person name="Chapman S."/>
            <person name="Chen Z."/>
            <person name="Engels R."/>
            <person name="Freedman E."/>
            <person name="Gellesch M."/>
            <person name="Goldberg J."/>
            <person name="Griggs A."/>
            <person name="Gujja S."/>
            <person name="Heiman D."/>
            <person name="Hepburn T."/>
            <person name="Howarth C."/>
            <person name="Jen D."/>
            <person name="Larson L."/>
            <person name="Lewis B."/>
            <person name="Mehta T."/>
            <person name="Park D."/>
            <person name="Pearson M."/>
            <person name="Roberts A."/>
            <person name="Saif S."/>
            <person name="Shenoy N."/>
            <person name="Sisk P."/>
            <person name="Stolte C."/>
            <person name="Sykes S."/>
            <person name="Thomson T."/>
            <person name="Walk T."/>
            <person name="White J."/>
            <person name="Yandava C."/>
            <person name="Burger G."/>
            <person name="Gray M.W."/>
            <person name="Holland P.W.H."/>
            <person name="King N."/>
            <person name="Lang F.B.F."/>
            <person name="Roger A.J."/>
            <person name="Ruiz-Trillo I."/>
            <person name="Lander E."/>
            <person name="Nusbaum C."/>
        </authorList>
    </citation>
    <scope>NUCLEOTIDE SEQUENCE [LARGE SCALE GENOMIC DNA]</scope>
    <source>
        <strain evidence="4 5">DAOM BR117</strain>
    </source>
</reference>
<feature type="domain" description="Phospholipase/carboxylesterase/thioesterase" evidence="3">
    <location>
        <begin position="38"/>
        <end position="248"/>
    </location>
</feature>
<dbReference type="InterPro" id="IPR003140">
    <property type="entry name" value="PLipase/COase/thioEstase"/>
</dbReference>
<dbReference type="EMBL" id="KQ257460">
    <property type="protein sequence ID" value="KNC98544.1"/>
    <property type="molecule type" value="Genomic_DNA"/>
</dbReference>
<keyword evidence="5" id="KW-1185">Reference proteome</keyword>
<evidence type="ECO:0000256" key="2">
    <source>
        <dbReference type="SAM" id="MobiDB-lite"/>
    </source>
</evidence>
<dbReference type="InParanoid" id="A0A0L0HCC4"/>
<dbReference type="Gene3D" id="3.40.50.1820">
    <property type="entry name" value="alpha/beta hydrolase"/>
    <property type="match status" value="1"/>
</dbReference>
<feature type="compositionally biased region" description="Polar residues" evidence="2">
    <location>
        <begin position="7"/>
        <end position="17"/>
    </location>
</feature>
<dbReference type="OMA" id="CFGKVRN"/>
<comment type="similarity">
    <text evidence="1">Belongs to the AB hydrolase superfamily. AB hydrolase 2 family.</text>
</comment>
<dbReference type="STRING" id="645134.A0A0L0HCC4"/>